<keyword evidence="2" id="KW-0349">Heme</keyword>
<evidence type="ECO:0000256" key="1">
    <source>
        <dbReference type="ARBA" id="ARBA00022448"/>
    </source>
</evidence>
<dbReference type="Gene3D" id="1.10.490.10">
    <property type="entry name" value="Globins"/>
    <property type="match status" value="1"/>
</dbReference>
<reference evidence="5 6" key="1">
    <citation type="submission" date="2017-10" db="EMBL/GenBank/DDBJ databases">
        <title>Whole genome of Pedobacter ginsengisoli T01R-27 isolated from tomato rhizosphere.</title>
        <authorList>
            <person name="Weon H.-Y."/>
            <person name="Lee S.A."/>
            <person name="Sang M.K."/>
            <person name="Song J."/>
        </authorList>
    </citation>
    <scope>NUCLEOTIDE SEQUENCE [LARGE SCALE GENOMIC DNA]</scope>
    <source>
        <strain evidence="5 6">T01R-27</strain>
    </source>
</reference>
<dbReference type="InterPro" id="IPR012292">
    <property type="entry name" value="Globin/Proto"/>
</dbReference>
<name>A0A2D1U4M1_9SPHI</name>
<keyword evidence="4" id="KW-0408">Iron</keyword>
<dbReference type="KEGG" id="pgs:CPT03_08705"/>
<keyword evidence="1" id="KW-0813">Transport</keyword>
<dbReference type="InterPro" id="IPR009050">
    <property type="entry name" value="Globin-like_sf"/>
</dbReference>
<dbReference type="Proteomes" id="UP000223749">
    <property type="component" value="Chromosome"/>
</dbReference>
<dbReference type="SUPFAM" id="SSF46458">
    <property type="entry name" value="Globin-like"/>
    <property type="match status" value="1"/>
</dbReference>
<evidence type="ECO:0000313" key="6">
    <source>
        <dbReference type="Proteomes" id="UP000223749"/>
    </source>
</evidence>
<dbReference type="CDD" id="cd08916">
    <property type="entry name" value="TrHb3_P"/>
    <property type="match status" value="1"/>
</dbReference>
<dbReference type="RefSeq" id="WP_099438491.1">
    <property type="nucleotide sequence ID" value="NZ_CP024091.1"/>
</dbReference>
<accession>A0A2D1U4M1</accession>
<dbReference type="GO" id="GO:0019825">
    <property type="term" value="F:oxygen binding"/>
    <property type="evidence" value="ECO:0007669"/>
    <property type="project" value="InterPro"/>
</dbReference>
<evidence type="ECO:0000256" key="3">
    <source>
        <dbReference type="ARBA" id="ARBA00022723"/>
    </source>
</evidence>
<evidence type="ECO:0000313" key="5">
    <source>
        <dbReference type="EMBL" id="ATP56549.1"/>
    </source>
</evidence>
<dbReference type="AlphaFoldDB" id="A0A2D1U4M1"/>
<organism evidence="5 6">
    <name type="scientific">Pedobacter ginsengisoli</name>
    <dbReference type="NCBI Taxonomy" id="363852"/>
    <lineage>
        <taxon>Bacteria</taxon>
        <taxon>Pseudomonadati</taxon>
        <taxon>Bacteroidota</taxon>
        <taxon>Sphingobacteriia</taxon>
        <taxon>Sphingobacteriales</taxon>
        <taxon>Sphingobacteriaceae</taxon>
        <taxon>Pedobacter</taxon>
    </lineage>
</organism>
<keyword evidence="3" id="KW-0479">Metal-binding</keyword>
<dbReference type="Pfam" id="PF01152">
    <property type="entry name" value="Bac_globin"/>
    <property type="match status" value="1"/>
</dbReference>
<gene>
    <name evidence="5" type="ORF">CPT03_08705</name>
</gene>
<keyword evidence="6" id="KW-1185">Reference proteome</keyword>
<evidence type="ECO:0000256" key="2">
    <source>
        <dbReference type="ARBA" id="ARBA00022617"/>
    </source>
</evidence>
<dbReference type="EMBL" id="CP024091">
    <property type="protein sequence ID" value="ATP56549.1"/>
    <property type="molecule type" value="Genomic_DNA"/>
</dbReference>
<dbReference type="GO" id="GO:0020037">
    <property type="term" value="F:heme binding"/>
    <property type="evidence" value="ECO:0007669"/>
    <property type="project" value="InterPro"/>
</dbReference>
<dbReference type="OrthoDB" id="25954at2"/>
<sequence length="128" mass="14670">MKADISNFEDIVLFVDSFYSKVKEDELIGPIFDAVITDWNPHLAKMYDFWNAVLFGIAGFKGNPFARHAPLPLEKPHFERWLILFNQTIDEHFSGEMADETKKKAGMMAEMFLSKLSHMKGGSDRVIV</sequence>
<proteinExistence type="predicted"/>
<protein>
    <submittedName>
        <fullName evidence="5">Globin</fullName>
    </submittedName>
</protein>
<dbReference type="InterPro" id="IPR001486">
    <property type="entry name" value="Hemoglobin_trunc"/>
</dbReference>
<dbReference type="GO" id="GO:0046872">
    <property type="term" value="F:metal ion binding"/>
    <property type="evidence" value="ECO:0007669"/>
    <property type="project" value="UniProtKB-KW"/>
</dbReference>
<evidence type="ECO:0000256" key="4">
    <source>
        <dbReference type="ARBA" id="ARBA00023004"/>
    </source>
</evidence>